<keyword evidence="3 6" id="KW-0812">Transmembrane</keyword>
<dbReference type="SMART" id="SM01378">
    <property type="entry name" value="Romo1"/>
    <property type="match status" value="1"/>
</dbReference>
<evidence type="ECO:0000256" key="4">
    <source>
        <dbReference type="ARBA" id="ARBA00022989"/>
    </source>
</evidence>
<dbReference type="GO" id="GO:0030150">
    <property type="term" value="P:protein import into mitochondrial matrix"/>
    <property type="evidence" value="ECO:0007669"/>
    <property type="project" value="TreeGrafter"/>
</dbReference>
<dbReference type="AlphaFoldDB" id="A0A2P2MJG2"/>
<dbReference type="InterPro" id="IPR018450">
    <property type="entry name" value="Romo1/Mgr2"/>
</dbReference>
<keyword evidence="4 6" id="KW-1133">Transmembrane helix</keyword>
<dbReference type="Pfam" id="PF10247">
    <property type="entry name" value="Romo1"/>
    <property type="match status" value="1"/>
</dbReference>
<keyword evidence="5 6" id="KW-0472">Membrane</keyword>
<protein>
    <submittedName>
        <fullName evidence="7">Uncharacterized protein</fullName>
    </submittedName>
</protein>
<feature type="transmembrane region" description="Helical" evidence="6">
    <location>
        <begin position="12"/>
        <end position="31"/>
    </location>
</feature>
<dbReference type="EMBL" id="GGEC01049882">
    <property type="protein sequence ID" value="MBX30366.1"/>
    <property type="molecule type" value="Transcribed_RNA"/>
</dbReference>
<evidence type="ECO:0000256" key="1">
    <source>
        <dbReference type="ARBA" id="ARBA00004370"/>
    </source>
</evidence>
<evidence type="ECO:0000256" key="2">
    <source>
        <dbReference type="ARBA" id="ARBA00007839"/>
    </source>
</evidence>
<sequence length="105" mass="11446">MARDSCLTRVTAGVAVGGAVGGAVGAVYGTYEAIRYKVQHLTYVFIFVCVCGMLLCSFSICVLVFLFCVFCLFSIILFPKAKQALKSENSINQFPNDINQCMLII</sequence>
<evidence type="ECO:0000256" key="5">
    <source>
        <dbReference type="ARBA" id="ARBA00023136"/>
    </source>
</evidence>
<evidence type="ECO:0000256" key="3">
    <source>
        <dbReference type="ARBA" id="ARBA00022692"/>
    </source>
</evidence>
<name>A0A2P2MJG2_RHIMU</name>
<organism evidence="7">
    <name type="scientific">Rhizophora mucronata</name>
    <name type="common">Asiatic mangrove</name>
    <dbReference type="NCBI Taxonomy" id="61149"/>
    <lineage>
        <taxon>Eukaryota</taxon>
        <taxon>Viridiplantae</taxon>
        <taxon>Streptophyta</taxon>
        <taxon>Embryophyta</taxon>
        <taxon>Tracheophyta</taxon>
        <taxon>Spermatophyta</taxon>
        <taxon>Magnoliopsida</taxon>
        <taxon>eudicotyledons</taxon>
        <taxon>Gunneridae</taxon>
        <taxon>Pentapetalae</taxon>
        <taxon>rosids</taxon>
        <taxon>fabids</taxon>
        <taxon>Malpighiales</taxon>
        <taxon>Rhizophoraceae</taxon>
        <taxon>Rhizophora</taxon>
    </lineage>
</organism>
<accession>A0A2P2MJG2</accession>
<proteinExistence type="inferred from homology"/>
<evidence type="ECO:0000256" key="6">
    <source>
        <dbReference type="SAM" id="Phobius"/>
    </source>
</evidence>
<feature type="transmembrane region" description="Helical" evidence="6">
    <location>
        <begin position="43"/>
        <end position="76"/>
    </location>
</feature>
<dbReference type="PANTHER" id="PTHR28525">
    <property type="entry name" value="REACTIVE OXYGEN SPECIES MODULATOR 1"/>
    <property type="match status" value="1"/>
</dbReference>
<dbReference type="GO" id="GO:0045039">
    <property type="term" value="P:protein insertion into mitochondrial inner membrane"/>
    <property type="evidence" value="ECO:0007669"/>
    <property type="project" value="TreeGrafter"/>
</dbReference>
<dbReference type="GO" id="GO:0005744">
    <property type="term" value="C:TIM23 mitochondrial import inner membrane translocase complex"/>
    <property type="evidence" value="ECO:0007669"/>
    <property type="project" value="TreeGrafter"/>
</dbReference>
<comment type="subcellular location">
    <subcellularLocation>
        <location evidence="1">Membrane</location>
    </subcellularLocation>
</comment>
<reference evidence="7" key="1">
    <citation type="submission" date="2018-02" db="EMBL/GenBank/DDBJ databases">
        <title>Rhizophora mucronata_Transcriptome.</title>
        <authorList>
            <person name="Meera S.P."/>
            <person name="Sreeshan A."/>
            <person name="Augustine A."/>
        </authorList>
    </citation>
    <scope>NUCLEOTIDE SEQUENCE</scope>
    <source>
        <tissue evidence="7">Leaf</tissue>
    </source>
</reference>
<dbReference type="PANTHER" id="PTHR28525:SF1">
    <property type="entry name" value="REACTIVE OXYGEN SPECIES MODULATOR 1"/>
    <property type="match status" value="1"/>
</dbReference>
<comment type="similarity">
    <text evidence="2">Belongs to the MGR2 family.</text>
</comment>
<evidence type="ECO:0000313" key="7">
    <source>
        <dbReference type="EMBL" id="MBX30366.1"/>
    </source>
</evidence>